<organism evidence="3">
    <name type="scientific">freshwater metagenome</name>
    <dbReference type="NCBI Taxonomy" id="449393"/>
    <lineage>
        <taxon>unclassified sequences</taxon>
        <taxon>metagenomes</taxon>
        <taxon>ecological metagenomes</taxon>
    </lineage>
</organism>
<dbReference type="AlphaFoldDB" id="A0A6J6J547"/>
<dbReference type="EMBL" id="CAEZVK010000071">
    <property type="protein sequence ID" value="CAB4631928.1"/>
    <property type="molecule type" value="Genomic_DNA"/>
</dbReference>
<sequence length="408" mass="43251">MTTSAPPPPPKTKPPRPAWKTITVVVLVALLSIPVLSIGKAVLTPNSLSMTERAAEWMRDNNLGFILNNVESWWFSKNGPKAGGEPDREIDVTNAAATGPTTPPAVPHLAKPANVAVPEGVTPVANEGVWSPVGPLVGGAQTMYTTQVRPDSVHTSILDGLVWMDPKLVKFEVHPGTEEPGGKQTVPAQVPLDKRLDLIAAFNGGFRMQDAMGGFYLDGVTYKPLRDGAASLVVYKDGVASVGMWGRDFEMGPNIEAVRQNLDLIIDNGGGFPFPGGNPSPKDKAAPGEPAEGLDNNQNGAWGDTLGNKVLVWRSAVGVTADGALVYGYGAGLGARSLADLMLRAGCVRAMELDINPAWTTFNFYNATTPGNPSSVKGTKLLPDSEKSGNRYLSNDARDFVAIFARKI</sequence>
<evidence type="ECO:0000313" key="2">
    <source>
        <dbReference type="EMBL" id="CAB4612717.1"/>
    </source>
</evidence>
<accession>A0A6J6J547</accession>
<feature type="region of interest" description="Disordered" evidence="1">
    <location>
        <begin position="273"/>
        <end position="299"/>
    </location>
</feature>
<protein>
    <submittedName>
        <fullName evidence="3">Unannotated protein</fullName>
    </submittedName>
</protein>
<reference evidence="3" key="1">
    <citation type="submission" date="2020-05" db="EMBL/GenBank/DDBJ databases">
        <authorList>
            <person name="Chiriac C."/>
            <person name="Salcher M."/>
            <person name="Ghai R."/>
            <person name="Kavagutti S V."/>
        </authorList>
    </citation>
    <scope>NUCLEOTIDE SEQUENCE</scope>
</reference>
<proteinExistence type="predicted"/>
<gene>
    <name evidence="2" type="ORF">UFOPK1827_01394</name>
    <name evidence="3" type="ORF">UFOPK2000_00779</name>
</gene>
<evidence type="ECO:0000256" key="1">
    <source>
        <dbReference type="SAM" id="MobiDB-lite"/>
    </source>
</evidence>
<dbReference type="EMBL" id="CAEZUO010000074">
    <property type="protein sequence ID" value="CAB4612717.1"/>
    <property type="molecule type" value="Genomic_DNA"/>
</dbReference>
<evidence type="ECO:0000313" key="3">
    <source>
        <dbReference type="EMBL" id="CAB4631928.1"/>
    </source>
</evidence>
<name>A0A6J6J547_9ZZZZ</name>